<reference evidence="7 8" key="1">
    <citation type="submission" date="2020-01" db="EMBL/GenBank/DDBJ databases">
        <title>Genome analysis.</title>
        <authorList>
            <person name="Wu S."/>
            <person name="Wang G."/>
        </authorList>
    </citation>
    <scope>NUCLEOTIDE SEQUENCE [LARGE SCALE GENOMIC DNA]</scope>
    <source>
        <strain evidence="7 8">SYL130</strain>
    </source>
</reference>
<feature type="transmembrane region" description="Helical" evidence="6">
    <location>
        <begin position="144"/>
        <end position="167"/>
    </location>
</feature>
<gene>
    <name evidence="7" type="ORF">GWC95_12975</name>
</gene>
<feature type="transmembrane region" description="Helical" evidence="6">
    <location>
        <begin position="94"/>
        <end position="115"/>
    </location>
</feature>
<evidence type="ECO:0000256" key="3">
    <source>
        <dbReference type="ARBA" id="ARBA00022692"/>
    </source>
</evidence>
<feature type="transmembrane region" description="Helical" evidence="6">
    <location>
        <begin position="215"/>
        <end position="234"/>
    </location>
</feature>
<keyword evidence="3 6" id="KW-0812">Transmembrane</keyword>
<keyword evidence="5 6" id="KW-0472">Membrane</keyword>
<dbReference type="InterPro" id="IPR017039">
    <property type="entry name" value="Virul_fac_BrkB"/>
</dbReference>
<protein>
    <submittedName>
        <fullName evidence="7">YihY/virulence factor BrkB family protein</fullName>
    </submittedName>
</protein>
<dbReference type="RefSeq" id="WP_161819151.1">
    <property type="nucleotide sequence ID" value="NZ_JAACJS010000015.1"/>
</dbReference>
<keyword evidence="2" id="KW-1003">Cell membrane</keyword>
<dbReference type="EMBL" id="JAACJS010000015">
    <property type="protein sequence ID" value="NCI50844.1"/>
    <property type="molecule type" value="Genomic_DNA"/>
</dbReference>
<keyword evidence="4 6" id="KW-1133">Transmembrane helix</keyword>
<evidence type="ECO:0000256" key="4">
    <source>
        <dbReference type="ARBA" id="ARBA00022989"/>
    </source>
</evidence>
<comment type="caution">
    <text evidence="7">The sequence shown here is derived from an EMBL/GenBank/DDBJ whole genome shotgun (WGS) entry which is preliminary data.</text>
</comment>
<keyword evidence="8" id="KW-1185">Reference proteome</keyword>
<proteinExistence type="predicted"/>
<accession>A0ABW9ZV17</accession>
<sequence length="312" mass="35182">MRKNKVKDIAAQLGLSFRLLVSNDPLRLAGATAFFATFALPFILIILVQVLSLIFNRREISHEIFVRMSSILGEESMQGVVQTIRGFRGLVESWWAVAGGSLFMLFVATTLFRVIRNSFNQLWMIRVKPGHSFKLSLLSRFKSLLLILFTGVLFVTGVVLEALQVLFGNYIEDLVHGSGIFFNGILSFIISIFITTVWFTMLFHYIPDGKSKWKVSMSGALLTSVLFALGKFVLKRLLVDSNIDQVFGRSGAFVLVLLFVFYSAMIMYYGAAFTKIWGAYKGKPIKPLPHAEFYTYMRLPEEKALAKDGIPK</sequence>
<evidence type="ECO:0000313" key="8">
    <source>
        <dbReference type="Proteomes" id="UP000753802"/>
    </source>
</evidence>
<dbReference type="Pfam" id="PF03631">
    <property type="entry name" value="Virul_fac_BrkB"/>
    <property type="match status" value="1"/>
</dbReference>
<dbReference type="PANTHER" id="PTHR30213">
    <property type="entry name" value="INNER MEMBRANE PROTEIN YHJD"/>
    <property type="match status" value="1"/>
</dbReference>
<feature type="transmembrane region" description="Helical" evidence="6">
    <location>
        <begin position="246"/>
        <end position="271"/>
    </location>
</feature>
<feature type="transmembrane region" description="Helical" evidence="6">
    <location>
        <begin position="179"/>
        <end position="203"/>
    </location>
</feature>
<evidence type="ECO:0000256" key="6">
    <source>
        <dbReference type="SAM" id="Phobius"/>
    </source>
</evidence>
<name>A0ABW9ZV17_9BACT</name>
<evidence type="ECO:0000256" key="1">
    <source>
        <dbReference type="ARBA" id="ARBA00004651"/>
    </source>
</evidence>
<comment type="subcellular location">
    <subcellularLocation>
        <location evidence="1">Cell membrane</location>
        <topology evidence="1">Multi-pass membrane protein</topology>
    </subcellularLocation>
</comment>
<evidence type="ECO:0000256" key="2">
    <source>
        <dbReference type="ARBA" id="ARBA00022475"/>
    </source>
</evidence>
<evidence type="ECO:0000256" key="5">
    <source>
        <dbReference type="ARBA" id="ARBA00023136"/>
    </source>
</evidence>
<dbReference type="Proteomes" id="UP000753802">
    <property type="component" value="Unassembled WGS sequence"/>
</dbReference>
<feature type="transmembrane region" description="Helical" evidence="6">
    <location>
        <begin position="28"/>
        <end position="55"/>
    </location>
</feature>
<organism evidence="7 8">
    <name type="scientific">Sediminibacterium roseum</name>
    <dbReference type="NCBI Taxonomy" id="1978412"/>
    <lineage>
        <taxon>Bacteria</taxon>
        <taxon>Pseudomonadati</taxon>
        <taxon>Bacteroidota</taxon>
        <taxon>Chitinophagia</taxon>
        <taxon>Chitinophagales</taxon>
        <taxon>Chitinophagaceae</taxon>
        <taxon>Sediminibacterium</taxon>
    </lineage>
</organism>
<dbReference type="PANTHER" id="PTHR30213:SF1">
    <property type="entry name" value="INNER MEMBRANE PROTEIN YHJD"/>
    <property type="match status" value="1"/>
</dbReference>
<evidence type="ECO:0000313" key="7">
    <source>
        <dbReference type="EMBL" id="NCI50844.1"/>
    </source>
</evidence>
<dbReference type="PIRSF" id="PIRSF035875">
    <property type="entry name" value="RNase_BN"/>
    <property type="match status" value="1"/>
</dbReference>